<dbReference type="AlphaFoldDB" id="A0AAW0G8W6"/>
<sequence length="350" mass="39556">MDNLYDPHIDTIPITYTNDGNDGPVSSGGSCDIDETTFEPGMPIMDLQEEHTSIAISTAFNAYMDIDIGGSDMILVSKDAVHFFVQRSRLLDASNNQFASLINPYFYGPLQIPRETLQLTEDALTLNVVLHIIYHISFRLYSPPLEVLLQAVKTLGKYGIALDLYLCPGTFLFDDIVLQMPRQPLEVYIVAAEYDLFELARAASGCLLSISPLSISKPTLLRLNSEYMSMLYNMHISRANVLQRIVSRQPDEHEPTSRCGLREYQMMKVAWSATTSHFVLGARPDVSAALIRNTLESFKYSLPCTQCQQCVQRRINEVLLKWTITPRTICRNWRDFFIALPPKDLQQGST</sequence>
<gene>
    <name evidence="1" type="ORF">QCA50_006435</name>
</gene>
<organism evidence="1 2">
    <name type="scientific">Cerrena zonata</name>
    <dbReference type="NCBI Taxonomy" id="2478898"/>
    <lineage>
        <taxon>Eukaryota</taxon>
        <taxon>Fungi</taxon>
        <taxon>Dikarya</taxon>
        <taxon>Basidiomycota</taxon>
        <taxon>Agaricomycotina</taxon>
        <taxon>Agaricomycetes</taxon>
        <taxon>Polyporales</taxon>
        <taxon>Cerrenaceae</taxon>
        <taxon>Cerrena</taxon>
    </lineage>
</organism>
<dbReference type="EMBL" id="JASBNA010000007">
    <property type="protein sequence ID" value="KAK7689796.1"/>
    <property type="molecule type" value="Genomic_DNA"/>
</dbReference>
<name>A0AAW0G8W6_9APHY</name>
<evidence type="ECO:0000313" key="2">
    <source>
        <dbReference type="Proteomes" id="UP001385951"/>
    </source>
</evidence>
<reference evidence="1 2" key="1">
    <citation type="submission" date="2022-09" db="EMBL/GenBank/DDBJ databases">
        <authorList>
            <person name="Palmer J.M."/>
        </authorList>
    </citation>
    <scope>NUCLEOTIDE SEQUENCE [LARGE SCALE GENOMIC DNA]</scope>
    <source>
        <strain evidence="1 2">DSM 7382</strain>
    </source>
</reference>
<protein>
    <recommendedName>
        <fullName evidence="3">BTB domain-containing protein</fullName>
    </recommendedName>
</protein>
<evidence type="ECO:0008006" key="3">
    <source>
        <dbReference type="Google" id="ProtNLM"/>
    </source>
</evidence>
<comment type="caution">
    <text evidence="1">The sequence shown here is derived from an EMBL/GenBank/DDBJ whole genome shotgun (WGS) entry which is preliminary data.</text>
</comment>
<keyword evidence="2" id="KW-1185">Reference proteome</keyword>
<dbReference type="Proteomes" id="UP001385951">
    <property type="component" value="Unassembled WGS sequence"/>
</dbReference>
<evidence type="ECO:0000313" key="1">
    <source>
        <dbReference type="EMBL" id="KAK7689796.1"/>
    </source>
</evidence>
<proteinExistence type="predicted"/>
<accession>A0AAW0G8W6</accession>